<dbReference type="SUPFAM" id="SSF54495">
    <property type="entry name" value="UBC-like"/>
    <property type="match status" value="1"/>
</dbReference>
<dbReference type="PANTHER" id="PTHR24067">
    <property type="entry name" value="UBIQUITIN-CONJUGATING ENZYME E2"/>
    <property type="match status" value="1"/>
</dbReference>
<protein>
    <submittedName>
        <fullName evidence="4">Uncharacterized protein LOC101857575</fullName>
    </submittedName>
</protein>
<dbReference type="RefSeq" id="XP_005099843.1">
    <property type="nucleotide sequence ID" value="XM_005099786.3"/>
</dbReference>
<evidence type="ECO:0000313" key="3">
    <source>
        <dbReference type="Proteomes" id="UP000694888"/>
    </source>
</evidence>
<keyword evidence="3" id="KW-1185">Reference proteome</keyword>
<name>A0ABM0JRH6_APLCA</name>
<dbReference type="Pfam" id="PF00179">
    <property type="entry name" value="UQ_con"/>
    <property type="match status" value="1"/>
</dbReference>
<evidence type="ECO:0000259" key="2">
    <source>
        <dbReference type="PROSITE" id="PS50127"/>
    </source>
</evidence>
<dbReference type="CDD" id="cd23955">
    <property type="entry name" value="UBCc_invertebrate"/>
    <property type="match status" value="1"/>
</dbReference>
<proteinExistence type="predicted"/>
<dbReference type="PROSITE" id="PS50127">
    <property type="entry name" value="UBC_2"/>
    <property type="match status" value="1"/>
</dbReference>
<dbReference type="InterPro" id="IPR050113">
    <property type="entry name" value="Ub_conjugating_enzyme"/>
</dbReference>
<organism evidence="3 4">
    <name type="scientific">Aplysia californica</name>
    <name type="common">California sea hare</name>
    <dbReference type="NCBI Taxonomy" id="6500"/>
    <lineage>
        <taxon>Eukaryota</taxon>
        <taxon>Metazoa</taxon>
        <taxon>Spiralia</taxon>
        <taxon>Lophotrochozoa</taxon>
        <taxon>Mollusca</taxon>
        <taxon>Gastropoda</taxon>
        <taxon>Heterobranchia</taxon>
        <taxon>Euthyneura</taxon>
        <taxon>Tectipleura</taxon>
        <taxon>Aplysiida</taxon>
        <taxon>Aplysioidea</taxon>
        <taxon>Aplysiidae</taxon>
        <taxon>Aplysia</taxon>
    </lineage>
</organism>
<dbReference type="GeneID" id="101857575"/>
<dbReference type="InterPro" id="IPR000608">
    <property type="entry name" value="UBC"/>
</dbReference>
<evidence type="ECO:0000256" key="1">
    <source>
        <dbReference type="SAM" id="MobiDB-lite"/>
    </source>
</evidence>
<evidence type="ECO:0000313" key="4">
    <source>
        <dbReference type="RefSeq" id="XP_005099843.1"/>
    </source>
</evidence>
<accession>A0ABM0JRH6</accession>
<dbReference type="InterPro" id="IPR016135">
    <property type="entry name" value="UBQ-conjugating_enzyme/RWD"/>
</dbReference>
<feature type="region of interest" description="Disordered" evidence="1">
    <location>
        <begin position="633"/>
        <end position="700"/>
    </location>
</feature>
<dbReference type="SMART" id="SM00212">
    <property type="entry name" value="UBCc"/>
    <property type="match status" value="1"/>
</dbReference>
<gene>
    <name evidence="4" type="primary">LOC101857575</name>
</gene>
<dbReference type="Proteomes" id="UP000694888">
    <property type="component" value="Unplaced"/>
</dbReference>
<feature type="domain" description="UBC core" evidence="2">
    <location>
        <begin position="12"/>
        <end position="173"/>
    </location>
</feature>
<reference evidence="4" key="1">
    <citation type="submission" date="2025-08" db="UniProtKB">
        <authorList>
            <consortium name="RefSeq"/>
        </authorList>
    </citation>
    <scope>IDENTIFICATION</scope>
</reference>
<dbReference type="Gene3D" id="3.10.110.10">
    <property type="entry name" value="Ubiquitin Conjugating Enzyme"/>
    <property type="match status" value="1"/>
</dbReference>
<sequence length="700" mass="80654">MAEIQTAIHQRDALKRLMFDLKELQKNPVPNVAATPLEDNMFEWHCNIRQDDIILHMILFFPDNYPYTAPNAEFMPVGYSYNQGASRPGKKGTQICLAMFNDYTDIHTDWKRTKGMGWSPSYTVQTMLMNVVSFLLETRAFTFNCGVYAHNLKIAQCFKCEDCGHTFESPFPGFWEEESCHERPVECGDDHVKETEMEDCDGPAKVEEIGIQPPLLQDIPACESGKDIDIMDDDTCLVKDDLLQLRRDDSCLDMDVEMSDNSSDCPQIVDYISKEELNFFQEPSCSDDLFGFGLYFNQDKDAVTNLKTPCEFLSARSFYAMQNSVGEVHSVWKELLCVFLPLHMQPSHGAHIKDEFEKTMQQLSTLPLMSLPNGKETPITEIVLKTLPNLLTTTLLEFCGNRAETYCQGFFALYRLFLWALDTYPDLQGAIEGKIKAFIEDSGSRRQMDASGLSSLLMLLSFSKVYKWHHVSEIYSHEQWRVWTDSLVSSNYILGIESTEQQERFELTIMATVPFRKALAFQVQLLDLTQSTGMDHKELIQHFDDNFGLPTEDIMKTLKEMANQLDGNDWVSFSGWFKVMNLPVLTEDEIYSQLIQHVKTNFQEKLDNGTCFRGGWYRVFLDYQNALKAEKRKKAREEREKRKRETRQAAAVSGKNRYTYARRLRPRKSVEGKRNNSLSNVVDQRAPAFNTRSKANERRS</sequence>